<comment type="subcellular location">
    <subcellularLocation>
        <location evidence="1">Cytoplasm</location>
    </subcellularLocation>
</comment>
<dbReference type="EMBL" id="LR828257">
    <property type="protein sequence ID" value="CAD0317852.1"/>
    <property type="molecule type" value="Genomic_DNA"/>
</dbReference>
<comment type="subunit">
    <text evidence="2">Homodimer.</text>
</comment>
<dbReference type="InterPro" id="IPR012318">
    <property type="entry name" value="HTH_CRP"/>
</dbReference>
<dbReference type="PROSITE" id="PS50042">
    <property type="entry name" value="CNMP_BINDING_3"/>
    <property type="match status" value="1"/>
</dbReference>
<keyword evidence="15" id="KW-0675">Receptor</keyword>
<dbReference type="PROSITE" id="PS51063">
    <property type="entry name" value="HTH_CRP_2"/>
    <property type="match status" value="1"/>
</dbReference>
<evidence type="ECO:0000256" key="5">
    <source>
        <dbReference type="ARBA" id="ARBA00022533"/>
    </source>
</evidence>
<dbReference type="Proteomes" id="UP000515406">
    <property type="component" value="Chromosome"/>
</dbReference>
<dbReference type="SUPFAM" id="SSF51206">
    <property type="entry name" value="cAMP-binding domain-like"/>
    <property type="match status" value="1"/>
</dbReference>
<dbReference type="SUPFAM" id="SSF46785">
    <property type="entry name" value="Winged helix' DNA-binding domain"/>
    <property type="match status" value="1"/>
</dbReference>
<evidence type="ECO:0000313" key="17">
    <source>
        <dbReference type="Proteomes" id="UP000515406"/>
    </source>
</evidence>
<dbReference type="Proteomes" id="UP001187425">
    <property type="component" value="Unassembled WGS sequence"/>
</dbReference>
<dbReference type="SMART" id="SM00100">
    <property type="entry name" value="cNMP"/>
    <property type="match status" value="1"/>
</dbReference>
<dbReference type="EMBL" id="JAWMQI010000057">
    <property type="protein sequence ID" value="MDV7249652.1"/>
    <property type="molecule type" value="Genomic_DNA"/>
</dbReference>
<evidence type="ECO:0000256" key="10">
    <source>
        <dbReference type="ARBA" id="ARBA00023159"/>
    </source>
</evidence>
<dbReference type="PANTHER" id="PTHR24567">
    <property type="entry name" value="CRP FAMILY TRANSCRIPTIONAL REGULATORY PROTEIN"/>
    <property type="match status" value="1"/>
</dbReference>
<evidence type="ECO:0000256" key="3">
    <source>
        <dbReference type="ARBA" id="ARBA00020769"/>
    </source>
</evidence>
<feature type="domain" description="Cyclic nucleotide-binding" evidence="13">
    <location>
        <begin position="26"/>
        <end position="106"/>
    </location>
</feature>
<dbReference type="AlphaFoldDB" id="A0A6V7CL52"/>
<reference evidence="16 18" key="2">
    <citation type="submission" date="2023-10" db="EMBL/GenBank/DDBJ databases">
        <title>A new tool for lettuce pathogen research.</title>
        <authorList>
            <person name="Horton K.N."/>
            <person name="Cseke L.J."/>
            <person name="Badiwe M."/>
            <person name="Tesfaye D."/>
            <person name="Klein A."/>
            <person name="Su J."/>
            <person name="Potnis N."/>
            <person name="Gassmann W."/>
        </authorList>
    </citation>
    <scope>NUCLEOTIDE SEQUENCE [LARGE SCALE GENOMIC DNA]</scope>
    <source>
        <strain evidence="16 18">JSKH1901</strain>
    </source>
</reference>
<evidence type="ECO:0000259" key="14">
    <source>
        <dbReference type="PROSITE" id="PS51063"/>
    </source>
</evidence>
<dbReference type="GeneID" id="55513340"/>
<keyword evidence="4" id="KW-0678">Repressor</keyword>
<evidence type="ECO:0000256" key="9">
    <source>
        <dbReference type="ARBA" id="ARBA00023125"/>
    </source>
</evidence>
<dbReference type="GO" id="GO:0003677">
    <property type="term" value="F:DNA binding"/>
    <property type="evidence" value="ECO:0007669"/>
    <property type="project" value="UniProtKB-KW"/>
</dbReference>
<dbReference type="Pfam" id="PF13545">
    <property type="entry name" value="HTH_Crp_2"/>
    <property type="match status" value="1"/>
</dbReference>
<dbReference type="PANTHER" id="PTHR24567:SF74">
    <property type="entry name" value="HTH-TYPE TRANSCRIPTIONAL REGULATOR ARCR"/>
    <property type="match status" value="1"/>
</dbReference>
<evidence type="ECO:0000256" key="1">
    <source>
        <dbReference type="ARBA" id="ARBA00004496"/>
    </source>
</evidence>
<keyword evidence="10" id="KW-0010">Activator</keyword>
<dbReference type="Pfam" id="PF00027">
    <property type="entry name" value="cNMP_binding"/>
    <property type="match status" value="1"/>
</dbReference>
<dbReference type="InterPro" id="IPR050397">
    <property type="entry name" value="Env_Response_Regulators"/>
</dbReference>
<dbReference type="Gene3D" id="2.60.120.10">
    <property type="entry name" value="Jelly Rolls"/>
    <property type="match status" value="1"/>
</dbReference>
<proteinExistence type="predicted"/>
<evidence type="ECO:0000256" key="2">
    <source>
        <dbReference type="ARBA" id="ARBA00011738"/>
    </source>
</evidence>
<dbReference type="InterPro" id="IPR000595">
    <property type="entry name" value="cNMP-bd_dom"/>
</dbReference>
<keyword evidence="9" id="KW-0238">DNA-binding</keyword>
<protein>
    <recommendedName>
        <fullName evidence="3">CRP-like protein Clp</fullName>
    </recommendedName>
    <alternativeName>
        <fullName evidence="12">Catabolite activation-like protein</fullName>
    </alternativeName>
</protein>
<keyword evidence="5" id="KW-0021">Allosteric enzyme</keyword>
<sequence>MPDDGTLSPEIAEIFLSQASVRTCVAGQRIFELGSSPACMFGILSGSVRVSLEPIQLSERLSLILGPGQWFGEVPLLDERARAFSAVAHGRSKIAVVSTVAFNRVIASNPAALLAITRLVCSRYRQALNWIEANQARSLERRLAAQLLTAQHNVRMPQSALADRLGVYRPTVNQLLKAWKAQGLIDVGYGKVNVLNMDALASILAGELERD</sequence>
<evidence type="ECO:0000313" key="16">
    <source>
        <dbReference type="EMBL" id="MDV7249652.1"/>
    </source>
</evidence>
<dbReference type="InterPro" id="IPR014710">
    <property type="entry name" value="RmlC-like_jellyroll"/>
</dbReference>
<reference evidence="15 17" key="1">
    <citation type="submission" date="2020-07" db="EMBL/GenBank/DDBJ databases">
        <authorList>
            <person name="Pothier F. J."/>
        </authorList>
    </citation>
    <scope>NUCLEOTIDE SEQUENCE [LARGE SCALE GENOMIC DNA]</scope>
    <source>
        <strain evidence="15 17">CFBP 498</strain>
    </source>
</reference>
<dbReference type="InterPro" id="IPR036390">
    <property type="entry name" value="WH_DNA-bd_sf"/>
</dbReference>
<keyword evidence="17" id="KW-1185">Reference proteome</keyword>
<keyword evidence="8" id="KW-0843">Virulence</keyword>
<dbReference type="RefSeq" id="WP_074056597.1">
    <property type="nucleotide sequence ID" value="NZ_CP060399.1"/>
</dbReference>
<evidence type="ECO:0000256" key="6">
    <source>
        <dbReference type="ARBA" id="ARBA00022636"/>
    </source>
</evidence>
<dbReference type="EMBL" id="LR828257">
    <property type="protein sequence ID" value="CAD0317859.1"/>
    <property type="molecule type" value="Genomic_DNA"/>
</dbReference>
<keyword evidence="7" id="KW-0805">Transcription regulation</keyword>
<gene>
    <name evidence="15" type="ORF">CFBP498_14260</name>
    <name evidence="16" type="ORF">R4K57_14755</name>
</gene>
<keyword evidence="11" id="KW-0804">Transcription</keyword>
<dbReference type="GO" id="GO:0005829">
    <property type="term" value="C:cytosol"/>
    <property type="evidence" value="ECO:0007669"/>
    <property type="project" value="TreeGrafter"/>
</dbReference>
<evidence type="ECO:0000313" key="15">
    <source>
        <dbReference type="EMBL" id="CAD0317852.1"/>
    </source>
</evidence>
<dbReference type="SMART" id="SM00419">
    <property type="entry name" value="HTH_CRP"/>
    <property type="match status" value="1"/>
</dbReference>
<dbReference type="CDD" id="cd00038">
    <property type="entry name" value="CAP_ED"/>
    <property type="match status" value="1"/>
</dbReference>
<evidence type="ECO:0000256" key="8">
    <source>
        <dbReference type="ARBA" id="ARBA00023026"/>
    </source>
</evidence>
<evidence type="ECO:0000259" key="13">
    <source>
        <dbReference type="PROSITE" id="PS50042"/>
    </source>
</evidence>
<accession>A0A6V7CL52</accession>
<name>A0A6V7CL52_9XANT</name>
<organism evidence="15 17">
    <name type="scientific">Xanthomonas hortorum pv. vitians</name>
    <dbReference type="NCBI Taxonomy" id="83224"/>
    <lineage>
        <taxon>Bacteria</taxon>
        <taxon>Pseudomonadati</taxon>
        <taxon>Pseudomonadota</taxon>
        <taxon>Gammaproteobacteria</taxon>
        <taxon>Lysobacterales</taxon>
        <taxon>Lysobacteraceae</taxon>
        <taxon>Xanthomonas</taxon>
    </lineage>
</organism>
<evidence type="ECO:0000256" key="4">
    <source>
        <dbReference type="ARBA" id="ARBA00022491"/>
    </source>
</evidence>
<dbReference type="GO" id="GO:0003700">
    <property type="term" value="F:DNA-binding transcription factor activity"/>
    <property type="evidence" value="ECO:0007669"/>
    <property type="project" value="TreeGrafter"/>
</dbReference>
<feature type="domain" description="HTH crp-type" evidence="14">
    <location>
        <begin position="137"/>
        <end position="198"/>
    </location>
</feature>
<evidence type="ECO:0000256" key="12">
    <source>
        <dbReference type="ARBA" id="ARBA00031697"/>
    </source>
</evidence>
<keyword evidence="6" id="KW-0973">c-di-GMP</keyword>
<evidence type="ECO:0000256" key="7">
    <source>
        <dbReference type="ARBA" id="ARBA00023015"/>
    </source>
</evidence>
<dbReference type="GO" id="GO:0003824">
    <property type="term" value="F:catalytic activity"/>
    <property type="evidence" value="ECO:0007669"/>
    <property type="project" value="UniProtKB-KW"/>
</dbReference>
<evidence type="ECO:0000313" key="18">
    <source>
        <dbReference type="Proteomes" id="UP001187425"/>
    </source>
</evidence>
<dbReference type="InterPro" id="IPR018490">
    <property type="entry name" value="cNMP-bd_dom_sf"/>
</dbReference>
<evidence type="ECO:0000256" key="11">
    <source>
        <dbReference type="ARBA" id="ARBA00023163"/>
    </source>
</evidence>